<evidence type="ECO:0000259" key="6">
    <source>
        <dbReference type="Pfam" id="PF04932"/>
    </source>
</evidence>
<sequence length="182" mass="20080">MVRWQKVVALLMSVAFAIGAMLVVGGGTRFAASLGRFDKIEDVRPAIWEDTLASIERFWPVGSGISSFAEVFEVDESLENVWPYRAGRAHNDYLEIAQEGGLPGLMLILGWIGWSAWASYKSWSNGRLRLASAAITALVMIGLQSVIDYPLRNQAILCVGTLFLAFLTYSSQLKIHRGRGDL</sequence>
<keyword evidence="4 5" id="KW-0472">Membrane</keyword>
<keyword evidence="3 5" id="KW-1133">Transmembrane helix</keyword>
<evidence type="ECO:0000256" key="3">
    <source>
        <dbReference type="ARBA" id="ARBA00022989"/>
    </source>
</evidence>
<evidence type="ECO:0000256" key="5">
    <source>
        <dbReference type="SAM" id="Phobius"/>
    </source>
</evidence>
<gene>
    <name evidence="7" type="ORF">GCM10011349_36460</name>
</gene>
<organism evidence="7 8">
    <name type="scientific">Novosphingobium indicum</name>
    <dbReference type="NCBI Taxonomy" id="462949"/>
    <lineage>
        <taxon>Bacteria</taxon>
        <taxon>Pseudomonadati</taxon>
        <taxon>Pseudomonadota</taxon>
        <taxon>Alphaproteobacteria</taxon>
        <taxon>Sphingomonadales</taxon>
        <taxon>Sphingomonadaceae</taxon>
        <taxon>Novosphingobium</taxon>
    </lineage>
</organism>
<feature type="domain" description="O-antigen ligase-related" evidence="6">
    <location>
        <begin position="5"/>
        <end position="109"/>
    </location>
</feature>
<dbReference type="Pfam" id="PF04932">
    <property type="entry name" value="Wzy_C"/>
    <property type="match status" value="1"/>
</dbReference>
<dbReference type="InterPro" id="IPR007016">
    <property type="entry name" value="O-antigen_ligase-rel_domated"/>
</dbReference>
<reference evidence="8" key="1">
    <citation type="journal article" date="2019" name="Int. J. Syst. Evol. Microbiol.">
        <title>The Global Catalogue of Microorganisms (GCM) 10K type strain sequencing project: providing services to taxonomists for standard genome sequencing and annotation.</title>
        <authorList>
            <consortium name="The Broad Institute Genomics Platform"/>
            <consortium name="The Broad Institute Genome Sequencing Center for Infectious Disease"/>
            <person name="Wu L."/>
            <person name="Ma J."/>
        </authorList>
    </citation>
    <scope>NUCLEOTIDE SEQUENCE [LARGE SCALE GENOMIC DNA]</scope>
    <source>
        <strain evidence="8">CGMCC 1.6784</strain>
    </source>
</reference>
<feature type="transmembrane region" description="Helical" evidence="5">
    <location>
        <begin position="7"/>
        <end position="27"/>
    </location>
</feature>
<evidence type="ECO:0000256" key="2">
    <source>
        <dbReference type="ARBA" id="ARBA00022692"/>
    </source>
</evidence>
<feature type="transmembrane region" description="Helical" evidence="5">
    <location>
        <begin position="130"/>
        <end position="147"/>
    </location>
</feature>
<comment type="caution">
    <text evidence="7">The sequence shown here is derived from an EMBL/GenBank/DDBJ whole genome shotgun (WGS) entry which is preliminary data.</text>
</comment>
<keyword evidence="2 5" id="KW-0812">Transmembrane</keyword>
<dbReference type="PANTHER" id="PTHR37422">
    <property type="entry name" value="TEICHURONIC ACID BIOSYNTHESIS PROTEIN TUAE"/>
    <property type="match status" value="1"/>
</dbReference>
<accession>A0ABQ2JWK5</accession>
<evidence type="ECO:0000256" key="1">
    <source>
        <dbReference type="ARBA" id="ARBA00004141"/>
    </source>
</evidence>
<feature type="transmembrane region" description="Helical" evidence="5">
    <location>
        <begin position="100"/>
        <end position="118"/>
    </location>
</feature>
<keyword evidence="8" id="KW-1185">Reference proteome</keyword>
<dbReference type="PANTHER" id="PTHR37422:SF13">
    <property type="entry name" value="LIPOPOLYSACCHARIDE BIOSYNTHESIS PROTEIN PA4999-RELATED"/>
    <property type="match status" value="1"/>
</dbReference>
<dbReference type="Proteomes" id="UP000605099">
    <property type="component" value="Unassembled WGS sequence"/>
</dbReference>
<proteinExistence type="predicted"/>
<evidence type="ECO:0000313" key="7">
    <source>
        <dbReference type="EMBL" id="GGN57675.1"/>
    </source>
</evidence>
<evidence type="ECO:0000256" key="4">
    <source>
        <dbReference type="ARBA" id="ARBA00023136"/>
    </source>
</evidence>
<protein>
    <recommendedName>
        <fullName evidence="6">O-antigen ligase-related domain-containing protein</fullName>
    </recommendedName>
</protein>
<dbReference type="InterPro" id="IPR051533">
    <property type="entry name" value="WaaL-like"/>
</dbReference>
<dbReference type="EMBL" id="BMLK01000020">
    <property type="protein sequence ID" value="GGN57675.1"/>
    <property type="molecule type" value="Genomic_DNA"/>
</dbReference>
<name>A0ABQ2JWK5_9SPHN</name>
<evidence type="ECO:0000313" key="8">
    <source>
        <dbReference type="Proteomes" id="UP000605099"/>
    </source>
</evidence>
<feature type="transmembrane region" description="Helical" evidence="5">
    <location>
        <begin position="153"/>
        <end position="169"/>
    </location>
</feature>
<comment type="subcellular location">
    <subcellularLocation>
        <location evidence="1">Membrane</location>
        <topology evidence="1">Multi-pass membrane protein</topology>
    </subcellularLocation>
</comment>